<keyword evidence="11" id="KW-1185">Reference proteome</keyword>
<dbReference type="Pfam" id="PF01048">
    <property type="entry name" value="PNP_UDP_1"/>
    <property type="match status" value="1"/>
</dbReference>
<dbReference type="PIRSF" id="PIRSF000477">
    <property type="entry name" value="PurNPase"/>
    <property type="match status" value="1"/>
</dbReference>
<dbReference type="InterPro" id="IPR035994">
    <property type="entry name" value="Nucleoside_phosphorylase_sf"/>
</dbReference>
<evidence type="ECO:0000256" key="3">
    <source>
        <dbReference type="ARBA" id="ARBA00006751"/>
    </source>
</evidence>
<dbReference type="Gene3D" id="3.40.50.1580">
    <property type="entry name" value="Nucleoside phosphorylase domain"/>
    <property type="match status" value="1"/>
</dbReference>
<keyword evidence="6 8" id="KW-0808">Transferase</keyword>
<evidence type="ECO:0000313" key="11">
    <source>
        <dbReference type="Proteomes" id="UP000184442"/>
    </source>
</evidence>
<evidence type="ECO:0000256" key="4">
    <source>
        <dbReference type="ARBA" id="ARBA00022553"/>
    </source>
</evidence>
<evidence type="ECO:0000259" key="9">
    <source>
        <dbReference type="Pfam" id="PF01048"/>
    </source>
</evidence>
<evidence type="ECO:0000256" key="6">
    <source>
        <dbReference type="ARBA" id="ARBA00022679"/>
    </source>
</evidence>
<dbReference type="Proteomes" id="UP000184442">
    <property type="component" value="Unassembled WGS sequence"/>
</dbReference>
<organism evidence="10 11">
    <name type="scientific">Lutispora thermophila DSM 19022</name>
    <dbReference type="NCBI Taxonomy" id="1122184"/>
    <lineage>
        <taxon>Bacteria</taxon>
        <taxon>Bacillati</taxon>
        <taxon>Bacillota</taxon>
        <taxon>Clostridia</taxon>
        <taxon>Lutisporales</taxon>
        <taxon>Lutisporaceae</taxon>
        <taxon>Lutispora</taxon>
    </lineage>
</organism>
<dbReference type="FunFam" id="3.40.50.1580:FF:000010">
    <property type="entry name" value="Purine nucleoside phosphorylase"/>
    <property type="match status" value="1"/>
</dbReference>
<evidence type="ECO:0000256" key="7">
    <source>
        <dbReference type="ARBA" id="ARBA00048556"/>
    </source>
</evidence>
<evidence type="ECO:0000256" key="8">
    <source>
        <dbReference type="PIRNR" id="PIRNR000477"/>
    </source>
</evidence>
<proteinExistence type="inferred from homology"/>
<dbReference type="STRING" id="1122184.SAMN02745176_01846"/>
<keyword evidence="4" id="KW-0597">Phosphoprotein</keyword>
<comment type="function">
    <text evidence="1">The purine nucleoside phosphorylases catalyze the phosphorolytic breakdown of the N-glycosidic bond in the beta-(deoxy)ribonucleoside molecules, with the formation of the corresponding free purine bases and pentose-1-phosphate. Cleaves guanosine, inosine, 2'-deoxyguanosine and 2'-deoxyinosine.</text>
</comment>
<name>A0A1M6F6J0_9FIRM</name>
<sequence>MSYINRIERAYEYINNLIPCKPDIGIVLGSGLGTLADYIENRVIIDYNNIPDFPISTVEGHEGRFIFGDLEGKKVLAMQGRFHYYEGYSMKDITLPIRIMKKLGIGILILSNACGALNKSFKPGDLMIIKDHINLLGDNPLIGENLSEFGPRFPDMSQTYDANLIKVCKSAAEKLGITLQEGVYTAVSGPNYETKAELNMLIVIGSDAVGMSTVPEAIVAKHCNMKILGLSCITDMALPDELVPLTHEEVVRVAELAKPRFVSLVKEFIKEVTPSESL</sequence>
<dbReference type="EC" id="2.4.2.1" evidence="8"/>
<dbReference type="AlphaFoldDB" id="A0A1M6F6J0"/>
<dbReference type="InterPro" id="IPR000845">
    <property type="entry name" value="Nucleoside_phosphorylase_d"/>
</dbReference>
<evidence type="ECO:0000256" key="2">
    <source>
        <dbReference type="ARBA" id="ARBA00005058"/>
    </source>
</evidence>
<evidence type="ECO:0000313" key="10">
    <source>
        <dbReference type="EMBL" id="SHI93344.1"/>
    </source>
</evidence>
<dbReference type="GO" id="GO:0009116">
    <property type="term" value="P:nucleoside metabolic process"/>
    <property type="evidence" value="ECO:0007669"/>
    <property type="project" value="InterPro"/>
</dbReference>
<dbReference type="SUPFAM" id="SSF53167">
    <property type="entry name" value="Purine and uridine phosphorylases"/>
    <property type="match status" value="1"/>
</dbReference>
<reference evidence="10 11" key="1">
    <citation type="submission" date="2016-11" db="EMBL/GenBank/DDBJ databases">
        <authorList>
            <person name="Jaros S."/>
            <person name="Januszkiewicz K."/>
            <person name="Wedrychowicz H."/>
        </authorList>
    </citation>
    <scope>NUCLEOTIDE SEQUENCE [LARGE SCALE GENOMIC DNA]</scope>
    <source>
        <strain evidence="10 11">DSM 19022</strain>
    </source>
</reference>
<evidence type="ECO:0000256" key="5">
    <source>
        <dbReference type="ARBA" id="ARBA00022676"/>
    </source>
</evidence>
<dbReference type="EMBL" id="FQZS01000011">
    <property type="protein sequence ID" value="SHI93344.1"/>
    <property type="molecule type" value="Genomic_DNA"/>
</dbReference>
<dbReference type="PANTHER" id="PTHR11904">
    <property type="entry name" value="METHYLTHIOADENOSINE/PURINE NUCLEOSIDE PHOSPHORYLASE"/>
    <property type="match status" value="1"/>
</dbReference>
<keyword evidence="5 8" id="KW-0328">Glycosyltransferase</keyword>
<dbReference type="UniPathway" id="UPA00606"/>
<accession>A0A1M6F6J0</accession>
<protein>
    <recommendedName>
        <fullName evidence="8">Purine nucleoside phosphorylase</fullName>
        <ecNumber evidence="8">2.4.2.1</ecNumber>
    </recommendedName>
    <alternativeName>
        <fullName evidence="8">Inosine-guanosine phosphorylase</fullName>
    </alternativeName>
</protein>
<dbReference type="NCBIfam" id="NF006054">
    <property type="entry name" value="PRK08202.1"/>
    <property type="match status" value="1"/>
</dbReference>
<dbReference type="InterPro" id="IPR011268">
    <property type="entry name" value="Purine_phosphorylase"/>
</dbReference>
<evidence type="ECO:0000256" key="1">
    <source>
        <dbReference type="ARBA" id="ARBA00002678"/>
    </source>
</evidence>
<dbReference type="OrthoDB" id="1523230at2"/>
<dbReference type="GO" id="GO:0004731">
    <property type="term" value="F:purine-nucleoside phosphorylase activity"/>
    <property type="evidence" value="ECO:0007669"/>
    <property type="project" value="UniProtKB-EC"/>
</dbReference>
<dbReference type="PANTHER" id="PTHR11904:SF9">
    <property type="entry name" value="PURINE NUCLEOSIDE PHOSPHORYLASE-RELATED"/>
    <property type="match status" value="1"/>
</dbReference>
<feature type="domain" description="Nucleoside phosphorylase" evidence="9">
    <location>
        <begin position="23"/>
        <end position="270"/>
    </location>
</feature>
<dbReference type="GO" id="GO:0005737">
    <property type="term" value="C:cytoplasm"/>
    <property type="evidence" value="ECO:0007669"/>
    <property type="project" value="TreeGrafter"/>
</dbReference>
<gene>
    <name evidence="10" type="ORF">SAMN02745176_01846</name>
</gene>
<comment type="similarity">
    <text evidence="3 8">Belongs to the PNP/MTAP phosphorylase family.</text>
</comment>
<dbReference type="NCBIfam" id="TIGR01697">
    <property type="entry name" value="PNPH-PUNA-XAPA"/>
    <property type="match status" value="1"/>
</dbReference>
<comment type="pathway">
    <text evidence="2 8">Purine metabolism; purine nucleoside salvage.</text>
</comment>
<comment type="catalytic activity">
    <reaction evidence="7">
        <text>a purine 2'-deoxy-D-ribonucleoside + phosphate = a purine nucleobase + 2-deoxy-alpha-D-ribose 1-phosphate</text>
        <dbReference type="Rhea" id="RHEA:36431"/>
        <dbReference type="ChEBI" id="CHEBI:26386"/>
        <dbReference type="ChEBI" id="CHEBI:43474"/>
        <dbReference type="ChEBI" id="CHEBI:57259"/>
        <dbReference type="ChEBI" id="CHEBI:142361"/>
        <dbReference type="EC" id="2.4.2.1"/>
    </reaction>
</comment>
<dbReference type="NCBIfam" id="TIGR01700">
    <property type="entry name" value="PNPH"/>
    <property type="match status" value="1"/>
</dbReference>
<dbReference type="InterPro" id="IPR011270">
    <property type="entry name" value="Pur_Nuc_Pase_Ino/Guo-sp"/>
</dbReference>
<dbReference type="RefSeq" id="WP_073025918.1">
    <property type="nucleotide sequence ID" value="NZ_FQZS01000011.1"/>
</dbReference>
<dbReference type="CDD" id="cd09009">
    <property type="entry name" value="PNP-EcPNPII_like"/>
    <property type="match status" value="1"/>
</dbReference>